<name>A0ABT0Q4X2_9RHOB</name>
<dbReference type="PANTHER" id="PTHR43190:SF3">
    <property type="entry name" value="N-ACETYL-D-GLUCOSAMINE KINASE"/>
    <property type="match status" value="1"/>
</dbReference>
<dbReference type="InterPro" id="IPR002731">
    <property type="entry name" value="ATPase_BadF"/>
</dbReference>
<evidence type="ECO:0000259" key="1">
    <source>
        <dbReference type="Pfam" id="PF01869"/>
    </source>
</evidence>
<dbReference type="InterPro" id="IPR043129">
    <property type="entry name" value="ATPase_NBD"/>
</dbReference>
<accession>A0ABT0Q4X2</accession>
<dbReference type="RefSeq" id="WP_249711219.1">
    <property type="nucleotide sequence ID" value="NZ_JAMFMB010000020.1"/>
</dbReference>
<feature type="domain" description="ATPase BadF/BadG/BcrA/BcrD type" evidence="1">
    <location>
        <begin position="12"/>
        <end position="255"/>
    </location>
</feature>
<dbReference type="InterPro" id="IPR052519">
    <property type="entry name" value="Euk-type_GlcNAc_Kinase"/>
</dbReference>
<sequence>MTDSPDTPVLAIDGGGTRCRIAFVRGHDRHIIETGSANVSTDFDSAVRHLLDGIQTLAQRSGTDAETLHALPAFVGLAGVTGQALVDRLSAALPLQNARYGDDRLAALRGALGRGDGLVAHCGTGSFFAAQIAGTHRLAGGWGSVLGDEASAQWVGRTALSHLLHQVDGFLPMSPMIADFRTRFSTAAEIVEFARDADPAAFGALAPQVTEHAAGGDPVALKIMQAATDHIAANLKQMGWRSGMPICLTGGIGPHYAAYFPDAIAPDLAEPKGEPLEGAIALAQERDKEIAHGYC</sequence>
<proteinExistence type="predicted"/>
<gene>
    <name evidence="2" type="ORF">M3P21_15370</name>
</gene>
<keyword evidence="3" id="KW-1185">Reference proteome</keyword>
<dbReference type="EMBL" id="JAMFMB010000020">
    <property type="protein sequence ID" value="MCL6284911.1"/>
    <property type="molecule type" value="Genomic_DNA"/>
</dbReference>
<comment type="caution">
    <text evidence="2">The sequence shown here is derived from an EMBL/GenBank/DDBJ whole genome shotgun (WGS) entry which is preliminary data.</text>
</comment>
<dbReference type="Pfam" id="PF01869">
    <property type="entry name" value="BcrAD_BadFG"/>
    <property type="match status" value="1"/>
</dbReference>
<protein>
    <submittedName>
        <fullName evidence="2">ATPase</fullName>
    </submittedName>
</protein>
<dbReference type="Gene3D" id="3.30.420.40">
    <property type="match status" value="2"/>
</dbReference>
<dbReference type="CDD" id="cd24082">
    <property type="entry name" value="ASKHA_NBD_GspK-like"/>
    <property type="match status" value="1"/>
</dbReference>
<evidence type="ECO:0000313" key="3">
    <source>
        <dbReference type="Proteomes" id="UP001203880"/>
    </source>
</evidence>
<dbReference type="Proteomes" id="UP001203880">
    <property type="component" value="Unassembled WGS sequence"/>
</dbReference>
<evidence type="ECO:0000313" key="2">
    <source>
        <dbReference type="EMBL" id="MCL6284911.1"/>
    </source>
</evidence>
<dbReference type="SUPFAM" id="SSF53067">
    <property type="entry name" value="Actin-like ATPase domain"/>
    <property type="match status" value="2"/>
</dbReference>
<dbReference type="PANTHER" id="PTHR43190">
    <property type="entry name" value="N-ACETYL-D-GLUCOSAMINE KINASE"/>
    <property type="match status" value="1"/>
</dbReference>
<reference evidence="2" key="1">
    <citation type="submission" date="2022-05" db="EMBL/GenBank/DDBJ databases">
        <authorList>
            <person name="Park J.-S."/>
        </authorList>
    </citation>
    <scope>NUCLEOTIDE SEQUENCE</scope>
    <source>
        <strain evidence="2">2012CJ41-6</strain>
    </source>
</reference>
<organism evidence="2 3">
    <name type="scientific">Ruegeria spongiae</name>
    <dbReference type="NCBI Taxonomy" id="2942209"/>
    <lineage>
        <taxon>Bacteria</taxon>
        <taxon>Pseudomonadati</taxon>
        <taxon>Pseudomonadota</taxon>
        <taxon>Alphaproteobacteria</taxon>
        <taxon>Rhodobacterales</taxon>
        <taxon>Roseobacteraceae</taxon>
        <taxon>Ruegeria</taxon>
    </lineage>
</organism>